<evidence type="ECO:0000256" key="3">
    <source>
        <dbReference type="ARBA" id="ARBA00022692"/>
    </source>
</evidence>
<keyword evidence="6" id="KW-1133">Transmembrane helix</keyword>
<keyword evidence="3" id="KW-0812">Transmembrane</keyword>
<evidence type="ECO:0000256" key="1">
    <source>
        <dbReference type="ARBA" id="ARBA00004167"/>
    </source>
</evidence>
<gene>
    <name evidence="10" type="ORF">HUJ06_031292</name>
</gene>
<organism evidence="10 11">
    <name type="scientific">Nelumbo nucifera</name>
    <name type="common">Sacred lotus</name>
    <dbReference type="NCBI Taxonomy" id="4432"/>
    <lineage>
        <taxon>Eukaryota</taxon>
        <taxon>Viridiplantae</taxon>
        <taxon>Streptophyta</taxon>
        <taxon>Embryophyta</taxon>
        <taxon>Tracheophyta</taxon>
        <taxon>Spermatophyta</taxon>
        <taxon>Magnoliopsida</taxon>
        <taxon>Proteales</taxon>
        <taxon>Nelumbonaceae</taxon>
        <taxon>Nelumbo</taxon>
    </lineage>
</organism>
<dbReference type="Proteomes" id="UP000607653">
    <property type="component" value="Unassembled WGS sequence"/>
</dbReference>
<accession>A0A822Y750</accession>
<proteinExistence type="predicted"/>
<evidence type="ECO:0000256" key="6">
    <source>
        <dbReference type="ARBA" id="ARBA00022989"/>
    </source>
</evidence>
<evidence type="ECO:0000256" key="8">
    <source>
        <dbReference type="ARBA" id="ARBA00023170"/>
    </source>
</evidence>
<keyword evidence="8" id="KW-0675">Receptor</keyword>
<comment type="subcellular location">
    <subcellularLocation>
        <location evidence="1">Membrane</location>
        <topology evidence="1">Single-pass membrane protein</topology>
    </subcellularLocation>
</comment>
<evidence type="ECO:0000256" key="4">
    <source>
        <dbReference type="ARBA" id="ARBA00022729"/>
    </source>
</evidence>
<keyword evidence="7" id="KW-0472">Membrane</keyword>
<evidence type="ECO:0000256" key="7">
    <source>
        <dbReference type="ARBA" id="ARBA00023136"/>
    </source>
</evidence>
<dbReference type="Gene3D" id="3.80.10.10">
    <property type="entry name" value="Ribonuclease Inhibitor"/>
    <property type="match status" value="1"/>
</dbReference>
<evidence type="ECO:0000256" key="5">
    <source>
        <dbReference type="ARBA" id="ARBA00022737"/>
    </source>
</evidence>
<evidence type="ECO:0000313" key="11">
    <source>
        <dbReference type="Proteomes" id="UP000607653"/>
    </source>
</evidence>
<dbReference type="PANTHER" id="PTHR27000">
    <property type="entry name" value="LEUCINE-RICH REPEAT RECEPTOR-LIKE PROTEIN KINASE FAMILY PROTEIN-RELATED"/>
    <property type="match status" value="1"/>
</dbReference>
<evidence type="ECO:0000313" key="10">
    <source>
        <dbReference type="EMBL" id="DAD29824.1"/>
    </source>
</evidence>
<sequence>MFPNWIYNMSSITYISVILNRFYGRIPVLDIGLTLPKLFGLNNFTGHIPVSLFNISGPEFLELAENSFVGPVPLNIGGLQNLRYLTLGYNRFGIGQAQILKLHANNFGGSAPKAIANLSTQLTVLLLGQNQLFGSLRNLMNLTYLGMEANLLGCSIPTAIGKLQKTTVVVLGWK</sequence>
<keyword evidence="11" id="KW-1185">Reference proteome</keyword>
<keyword evidence="2" id="KW-0433">Leucine-rich repeat</keyword>
<comment type="caution">
    <text evidence="10">The sequence shown here is derived from an EMBL/GenBank/DDBJ whole genome shotgun (WGS) entry which is preliminary data.</text>
</comment>
<keyword evidence="9" id="KW-0325">Glycoprotein</keyword>
<keyword evidence="4" id="KW-0732">Signal</keyword>
<dbReference type="InterPro" id="IPR032675">
    <property type="entry name" value="LRR_dom_sf"/>
</dbReference>
<dbReference type="EMBL" id="DUZY01000002">
    <property type="protein sequence ID" value="DAD29824.1"/>
    <property type="molecule type" value="Genomic_DNA"/>
</dbReference>
<protein>
    <submittedName>
        <fullName evidence="10">Uncharacterized protein</fullName>
    </submittedName>
</protein>
<dbReference type="GO" id="GO:0016020">
    <property type="term" value="C:membrane"/>
    <property type="evidence" value="ECO:0007669"/>
    <property type="project" value="UniProtKB-SubCell"/>
</dbReference>
<dbReference type="PANTHER" id="PTHR27000:SF777">
    <property type="entry name" value="PROTEIN KINASE DOMAIN-CONTAINING PROTEIN"/>
    <property type="match status" value="1"/>
</dbReference>
<evidence type="ECO:0000256" key="9">
    <source>
        <dbReference type="ARBA" id="ARBA00023180"/>
    </source>
</evidence>
<keyword evidence="5" id="KW-0677">Repeat</keyword>
<reference evidence="10 11" key="1">
    <citation type="journal article" date="2020" name="Mol. Biol. Evol.">
        <title>Distinct Expression and Methylation Patterns for Genes with Different Fates following a Single Whole-Genome Duplication in Flowering Plants.</title>
        <authorList>
            <person name="Shi T."/>
            <person name="Rahmani R.S."/>
            <person name="Gugger P.F."/>
            <person name="Wang M."/>
            <person name="Li H."/>
            <person name="Zhang Y."/>
            <person name="Li Z."/>
            <person name="Wang Q."/>
            <person name="Van de Peer Y."/>
            <person name="Marchal K."/>
            <person name="Chen J."/>
        </authorList>
    </citation>
    <scope>NUCLEOTIDE SEQUENCE [LARGE SCALE GENOMIC DNA]</scope>
    <source>
        <tissue evidence="10">Leaf</tissue>
    </source>
</reference>
<dbReference type="AlphaFoldDB" id="A0A822Y750"/>
<dbReference type="SUPFAM" id="SSF52058">
    <property type="entry name" value="L domain-like"/>
    <property type="match status" value="1"/>
</dbReference>
<name>A0A822Y750_NELNU</name>
<evidence type="ECO:0000256" key="2">
    <source>
        <dbReference type="ARBA" id="ARBA00022614"/>
    </source>
</evidence>